<accession>A0A849C708</accession>
<keyword evidence="2" id="KW-0012">Acyltransferase</keyword>
<dbReference type="Pfam" id="PF13673">
    <property type="entry name" value="Acetyltransf_10"/>
    <property type="match status" value="1"/>
</dbReference>
<dbReference type="InterPro" id="IPR050832">
    <property type="entry name" value="Bact_Acetyltransf"/>
</dbReference>
<evidence type="ECO:0000313" key="5">
    <source>
        <dbReference type="Proteomes" id="UP000586827"/>
    </source>
</evidence>
<keyword evidence="1 4" id="KW-0808">Transferase</keyword>
<sequence length="143" mass="15519">MIEIVTVSTEADLADAFAIRMQVFVEEQGVPAEIEIDELDRTADHLLARLDGQPVGTGRLTVRADIGVLGRLAVSGKSRGTGLGAALVRAIEERARERGLTAVELHSQTQAIGFYERLGYTAFGEPDWDAGIEHIWMRKGLGC</sequence>
<gene>
    <name evidence="4" type="ORF">HLB23_32185</name>
</gene>
<dbReference type="Gene3D" id="3.40.630.30">
    <property type="match status" value="1"/>
</dbReference>
<dbReference type="InterPro" id="IPR000182">
    <property type="entry name" value="GNAT_dom"/>
</dbReference>
<evidence type="ECO:0000256" key="2">
    <source>
        <dbReference type="ARBA" id="ARBA00023315"/>
    </source>
</evidence>
<feature type="domain" description="N-acetyltransferase" evidence="3">
    <location>
        <begin position="2"/>
        <end position="142"/>
    </location>
</feature>
<dbReference type="PANTHER" id="PTHR43877">
    <property type="entry name" value="AMINOALKYLPHOSPHONATE N-ACETYLTRANSFERASE-RELATED-RELATED"/>
    <property type="match status" value="1"/>
</dbReference>
<evidence type="ECO:0000259" key="3">
    <source>
        <dbReference type="PROSITE" id="PS51186"/>
    </source>
</evidence>
<dbReference type="InterPro" id="IPR016181">
    <property type="entry name" value="Acyl_CoA_acyltransferase"/>
</dbReference>
<evidence type="ECO:0000313" key="4">
    <source>
        <dbReference type="EMBL" id="NNH74454.1"/>
    </source>
</evidence>
<dbReference type="CDD" id="cd04301">
    <property type="entry name" value="NAT_SF"/>
    <property type="match status" value="1"/>
</dbReference>
<dbReference type="Proteomes" id="UP000586827">
    <property type="component" value="Unassembled WGS sequence"/>
</dbReference>
<comment type="caution">
    <text evidence="4">The sequence shown here is derived from an EMBL/GenBank/DDBJ whole genome shotgun (WGS) entry which is preliminary data.</text>
</comment>
<dbReference type="PANTHER" id="PTHR43877:SF2">
    <property type="entry name" value="AMINOALKYLPHOSPHONATE N-ACETYLTRANSFERASE-RELATED"/>
    <property type="match status" value="1"/>
</dbReference>
<dbReference type="RefSeq" id="WP_067516193.1">
    <property type="nucleotide sequence ID" value="NZ_JABELX010000014.1"/>
</dbReference>
<dbReference type="PROSITE" id="PS51186">
    <property type="entry name" value="GNAT"/>
    <property type="match status" value="1"/>
</dbReference>
<dbReference type="AlphaFoldDB" id="A0A849C708"/>
<dbReference type="EMBL" id="JABELX010000014">
    <property type="protein sequence ID" value="NNH74454.1"/>
    <property type="molecule type" value="Genomic_DNA"/>
</dbReference>
<name>A0A849C708_9NOCA</name>
<organism evidence="4 5">
    <name type="scientific">Nocardia uniformis</name>
    <dbReference type="NCBI Taxonomy" id="53432"/>
    <lineage>
        <taxon>Bacteria</taxon>
        <taxon>Bacillati</taxon>
        <taxon>Actinomycetota</taxon>
        <taxon>Actinomycetes</taxon>
        <taxon>Mycobacteriales</taxon>
        <taxon>Nocardiaceae</taxon>
        <taxon>Nocardia</taxon>
    </lineage>
</organism>
<dbReference type="SUPFAM" id="SSF55729">
    <property type="entry name" value="Acyl-CoA N-acyltransferases (Nat)"/>
    <property type="match status" value="1"/>
</dbReference>
<dbReference type="GO" id="GO:0016747">
    <property type="term" value="F:acyltransferase activity, transferring groups other than amino-acyl groups"/>
    <property type="evidence" value="ECO:0007669"/>
    <property type="project" value="InterPro"/>
</dbReference>
<keyword evidence="5" id="KW-1185">Reference proteome</keyword>
<evidence type="ECO:0000256" key="1">
    <source>
        <dbReference type="ARBA" id="ARBA00022679"/>
    </source>
</evidence>
<proteinExistence type="predicted"/>
<reference evidence="4 5" key="1">
    <citation type="submission" date="2020-05" db="EMBL/GenBank/DDBJ databases">
        <title>MicrobeNet Type strains.</title>
        <authorList>
            <person name="Nicholson A.C."/>
        </authorList>
    </citation>
    <scope>NUCLEOTIDE SEQUENCE [LARGE SCALE GENOMIC DNA]</scope>
    <source>
        <strain evidence="4 5">JCM 3224</strain>
    </source>
</reference>
<protein>
    <submittedName>
        <fullName evidence="4">GNAT family N-acetyltransferase</fullName>
    </submittedName>
</protein>